<gene>
    <name evidence="6" type="ORF">M9Y10_017802</name>
    <name evidence="5" type="ORF">M9Y10_018076</name>
</gene>
<evidence type="ECO:0000313" key="6">
    <source>
        <dbReference type="EMBL" id="KAK8852811.1"/>
    </source>
</evidence>
<feature type="compositionally biased region" description="Acidic residues" evidence="4">
    <location>
        <begin position="350"/>
        <end position="366"/>
    </location>
</feature>
<feature type="region of interest" description="Disordered" evidence="4">
    <location>
        <begin position="174"/>
        <end position="230"/>
    </location>
</feature>
<name>A0ABR2HUM8_9EUKA</name>
<evidence type="ECO:0000256" key="2">
    <source>
        <dbReference type="ARBA" id="ARBA00023043"/>
    </source>
</evidence>
<sequence length="471" mass="53063">MADQEKPKPTPPKNFQEEVADAIVGGKLDAFKKCCVGKNDINRRLLPHKELKAKPAHNPEERYINIRGPTMLMYAILCEQEEIVEYILECKSPDVGKEVEGYNCVHLAAMIKDPSCLKLLLQHEWVQENINEPIKLPGTNQKEGEGTTALHVAVSNRRYANVILLIDDMPKVRWSQKKDNKNENPKEKEGGAPNDQNAEKPAEKEAQTIEEEEEKEADVERGSADINKKSASGSTPLYIAVFLRDYKMVRILLSGSPDTSEKSAKDKTPLDLAIEYKQANDKKKENLQEKQAGNQKKKNTKAEKEDDIDLIVEALNKAETANDIDDLEVLKKLYAPELIEHKDESSATNSEDEEQNQEDENDEPEQNESKQEKDPAPAPEKKKSSKSSDSSEKYLRQILDQLQELNSRVSNLEKQRGFSNSDNPQSGPSPSFSKINVCCQCGASGARLCNQCHNYYCDRCFRKPTTHSCFA</sequence>
<organism evidence="6 7">
    <name type="scientific">Tritrichomonas musculus</name>
    <dbReference type="NCBI Taxonomy" id="1915356"/>
    <lineage>
        <taxon>Eukaryota</taxon>
        <taxon>Metamonada</taxon>
        <taxon>Parabasalia</taxon>
        <taxon>Tritrichomonadida</taxon>
        <taxon>Tritrichomonadidae</taxon>
        <taxon>Tritrichomonas</taxon>
    </lineage>
</organism>
<reference evidence="6 7" key="1">
    <citation type="submission" date="2024-04" db="EMBL/GenBank/DDBJ databases">
        <title>Tritrichomonas musculus Genome.</title>
        <authorList>
            <person name="Alves-Ferreira E."/>
            <person name="Grigg M."/>
            <person name="Lorenzi H."/>
            <person name="Galac M."/>
        </authorList>
    </citation>
    <scope>NUCLEOTIDE SEQUENCE [LARGE SCALE GENOMIC DNA]</scope>
    <source>
        <strain evidence="6 7">EAF2021</strain>
    </source>
</reference>
<dbReference type="Gene3D" id="1.25.40.20">
    <property type="entry name" value="Ankyrin repeat-containing domain"/>
    <property type="match status" value="1"/>
</dbReference>
<evidence type="ECO:0000313" key="5">
    <source>
        <dbReference type="EMBL" id="KAK8835107.1"/>
    </source>
</evidence>
<feature type="compositionally biased region" description="Basic and acidic residues" evidence="4">
    <location>
        <begin position="197"/>
        <end position="207"/>
    </location>
</feature>
<dbReference type="InterPro" id="IPR036770">
    <property type="entry name" value="Ankyrin_rpt-contain_sf"/>
</dbReference>
<proteinExistence type="predicted"/>
<feature type="compositionally biased region" description="Basic and acidic residues" evidence="4">
    <location>
        <begin position="218"/>
        <end position="228"/>
    </location>
</feature>
<feature type="compositionally biased region" description="Basic and acidic residues" evidence="4">
    <location>
        <begin position="367"/>
        <end position="382"/>
    </location>
</feature>
<evidence type="ECO:0008006" key="8">
    <source>
        <dbReference type="Google" id="ProtNLM"/>
    </source>
</evidence>
<dbReference type="Pfam" id="PF12796">
    <property type="entry name" value="Ank_2"/>
    <property type="match status" value="1"/>
</dbReference>
<evidence type="ECO:0000256" key="1">
    <source>
        <dbReference type="ARBA" id="ARBA00022737"/>
    </source>
</evidence>
<dbReference type="InterPro" id="IPR002110">
    <property type="entry name" value="Ankyrin_rpt"/>
</dbReference>
<accession>A0ABR2HUM8</accession>
<feature type="repeat" description="ANK" evidence="3">
    <location>
        <begin position="232"/>
        <end position="264"/>
    </location>
</feature>
<comment type="caution">
    <text evidence="6">The sequence shown here is derived from an EMBL/GenBank/DDBJ whole genome shotgun (WGS) entry which is preliminary data.</text>
</comment>
<dbReference type="EMBL" id="JAPFFF010000234">
    <property type="protein sequence ID" value="KAK8835107.1"/>
    <property type="molecule type" value="Genomic_DNA"/>
</dbReference>
<dbReference type="SMART" id="SM00248">
    <property type="entry name" value="ANK"/>
    <property type="match status" value="5"/>
</dbReference>
<feature type="compositionally biased region" description="Basic and acidic residues" evidence="4">
    <location>
        <begin position="174"/>
        <end position="190"/>
    </location>
</feature>
<dbReference type="PANTHER" id="PTHR24198">
    <property type="entry name" value="ANKYRIN REPEAT AND PROTEIN KINASE DOMAIN-CONTAINING PROTEIN"/>
    <property type="match status" value="1"/>
</dbReference>
<dbReference type="Proteomes" id="UP001470230">
    <property type="component" value="Unassembled WGS sequence"/>
</dbReference>
<keyword evidence="2 3" id="KW-0040">ANK repeat</keyword>
<dbReference type="PROSITE" id="PS50088">
    <property type="entry name" value="ANK_REPEAT"/>
    <property type="match status" value="1"/>
</dbReference>
<feature type="region of interest" description="Disordered" evidence="4">
    <location>
        <begin position="279"/>
        <end position="308"/>
    </location>
</feature>
<feature type="region of interest" description="Disordered" evidence="4">
    <location>
        <begin position="339"/>
        <end position="400"/>
    </location>
</feature>
<feature type="compositionally biased region" description="Acidic residues" evidence="4">
    <location>
        <begin position="208"/>
        <end position="217"/>
    </location>
</feature>
<dbReference type="SUPFAM" id="SSF48403">
    <property type="entry name" value="Ankyrin repeat"/>
    <property type="match status" value="1"/>
</dbReference>
<dbReference type="PANTHER" id="PTHR24198:SF165">
    <property type="entry name" value="ANKYRIN REPEAT-CONTAINING PROTEIN-RELATED"/>
    <property type="match status" value="1"/>
</dbReference>
<keyword evidence="1" id="KW-0677">Repeat</keyword>
<keyword evidence="7" id="KW-1185">Reference proteome</keyword>
<evidence type="ECO:0000313" key="7">
    <source>
        <dbReference type="Proteomes" id="UP001470230"/>
    </source>
</evidence>
<dbReference type="Pfam" id="PF00023">
    <property type="entry name" value="Ank"/>
    <property type="match status" value="1"/>
</dbReference>
<dbReference type="CDD" id="cd19757">
    <property type="entry name" value="Bbox1"/>
    <property type="match status" value="1"/>
</dbReference>
<evidence type="ECO:0000256" key="4">
    <source>
        <dbReference type="SAM" id="MobiDB-lite"/>
    </source>
</evidence>
<feature type="compositionally biased region" description="Basic and acidic residues" evidence="4">
    <location>
        <begin position="279"/>
        <end position="288"/>
    </location>
</feature>
<dbReference type="EMBL" id="JAPFFF010000023">
    <property type="protein sequence ID" value="KAK8852811.1"/>
    <property type="molecule type" value="Genomic_DNA"/>
</dbReference>
<protein>
    <recommendedName>
        <fullName evidence="8">Ankyrin repeat protein</fullName>
    </recommendedName>
</protein>
<evidence type="ECO:0000256" key="3">
    <source>
        <dbReference type="PROSITE-ProRule" id="PRU00023"/>
    </source>
</evidence>